<dbReference type="PANTHER" id="PTHR10984">
    <property type="entry name" value="ENDOPLASMIC RETICULUM-GOLGI INTERMEDIATE COMPARTMENT PROTEIN"/>
    <property type="match status" value="1"/>
</dbReference>
<evidence type="ECO:0000313" key="8">
    <source>
        <dbReference type="EMBL" id="KAF2431311.1"/>
    </source>
</evidence>
<name>A0A9P4NTA3_9PEZI</name>
<dbReference type="GO" id="GO:0006888">
    <property type="term" value="P:endoplasmic reticulum to Golgi vesicle-mediated transport"/>
    <property type="evidence" value="ECO:0007669"/>
    <property type="project" value="UniProtKB-UniRule"/>
</dbReference>
<dbReference type="InterPro" id="IPR012936">
    <property type="entry name" value="Erv_C"/>
</dbReference>
<dbReference type="AlphaFoldDB" id="A0A9P4NTA3"/>
<organism evidence="8 9">
    <name type="scientific">Tothia fuscella</name>
    <dbReference type="NCBI Taxonomy" id="1048955"/>
    <lineage>
        <taxon>Eukaryota</taxon>
        <taxon>Fungi</taxon>
        <taxon>Dikarya</taxon>
        <taxon>Ascomycota</taxon>
        <taxon>Pezizomycotina</taxon>
        <taxon>Dothideomycetes</taxon>
        <taxon>Pleosporomycetidae</taxon>
        <taxon>Venturiales</taxon>
        <taxon>Cylindrosympodiaceae</taxon>
        <taxon>Tothia</taxon>
    </lineage>
</organism>
<keyword evidence="9" id="KW-1185">Reference proteome</keyword>
<dbReference type="InterPro" id="IPR039542">
    <property type="entry name" value="Erv_N"/>
</dbReference>
<dbReference type="GO" id="GO:0033116">
    <property type="term" value="C:endoplasmic reticulum-Golgi intermediate compartment membrane"/>
    <property type="evidence" value="ECO:0007669"/>
    <property type="project" value="UniProtKB-SubCell"/>
</dbReference>
<dbReference type="Proteomes" id="UP000800235">
    <property type="component" value="Unassembled WGS sequence"/>
</dbReference>
<keyword evidence="3" id="KW-1133">Transmembrane helix</keyword>
<keyword evidence="5" id="KW-0333">Golgi apparatus</keyword>
<sequence>MNGFADHHGLDDEDFGEAKGTSFKSFDAFPKTKPSYLQRTHTGSAWTLLLFIASISLIISETRRWFAGTIQHSFSVEKGISHQLQINLDVVVAMRCDDIHVNVQDAAGDRILAGEMLTKDKTAWEQWGQGHKLADKVDDGYGLGDEEDVHDYLGAAAKSKKKFGKTPRLRGRPDDACRIYGHIEGNKVQGDFHITARGHGYMEWGMHLDHTQFNFSHIINELSFGPRYPLLTNPLSKTRATTDAHFYKFQYYTSIVPTIYTTDSRRLTLAPPDHIIDPSSHGYDSQLSYNPSTVWTNQYAVTEQSRQVGENYVPGIFVKYDIEPILLLVSEEWGGFLALLVRLVNVISGVLVAGSWCWALSDYAAETWVYKKGSESLGFLHGRDEKLV</sequence>
<dbReference type="GO" id="GO:0006890">
    <property type="term" value="P:retrograde vesicle-mediated transport, Golgi to endoplasmic reticulum"/>
    <property type="evidence" value="ECO:0007669"/>
    <property type="project" value="TreeGrafter"/>
</dbReference>
<keyword evidence="5" id="KW-0813">Transport</keyword>
<keyword evidence="4" id="KW-0472">Membrane</keyword>
<comment type="caution">
    <text evidence="8">The sequence shown here is derived from an EMBL/GenBank/DDBJ whole genome shotgun (WGS) entry which is preliminary data.</text>
</comment>
<feature type="domain" description="Endoplasmic reticulum vesicle transporter C-terminal" evidence="6">
    <location>
        <begin position="170"/>
        <end position="355"/>
    </location>
</feature>
<dbReference type="PANTHER" id="PTHR10984:SF81">
    <property type="entry name" value="ER-DERIVED VESICLES PROTEIN ERV41"/>
    <property type="match status" value="1"/>
</dbReference>
<evidence type="ECO:0000259" key="7">
    <source>
        <dbReference type="Pfam" id="PF13850"/>
    </source>
</evidence>
<evidence type="ECO:0000259" key="6">
    <source>
        <dbReference type="Pfam" id="PF07970"/>
    </source>
</evidence>
<dbReference type="Pfam" id="PF13850">
    <property type="entry name" value="ERGIC_N"/>
    <property type="match status" value="1"/>
</dbReference>
<dbReference type="OrthoDB" id="5541786at2759"/>
<evidence type="ECO:0000256" key="4">
    <source>
        <dbReference type="ARBA" id="ARBA00023136"/>
    </source>
</evidence>
<evidence type="ECO:0000256" key="1">
    <source>
        <dbReference type="ARBA" id="ARBA00004370"/>
    </source>
</evidence>
<proteinExistence type="inferred from homology"/>
<dbReference type="GO" id="GO:0030134">
    <property type="term" value="C:COPII-coated ER to Golgi transport vesicle"/>
    <property type="evidence" value="ECO:0007669"/>
    <property type="project" value="TreeGrafter"/>
</dbReference>
<dbReference type="GO" id="GO:0000139">
    <property type="term" value="C:Golgi membrane"/>
    <property type="evidence" value="ECO:0007669"/>
    <property type="project" value="UniProtKB-SubCell"/>
</dbReference>
<evidence type="ECO:0000256" key="5">
    <source>
        <dbReference type="RuleBase" id="RU369013"/>
    </source>
</evidence>
<accession>A0A9P4NTA3</accession>
<comment type="similarity">
    <text evidence="5">Belongs to the ERGIC family.</text>
</comment>
<dbReference type="EMBL" id="MU007033">
    <property type="protein sequence ID" value="KAF2431311.1"/>
    <property type="molecule type" value="Genomic_DNA"/>
</dbReference>
<protein>
    <recommendedName>
        <fullName evidence="5">Endoplasmic reticulum-Golgi intermediate compartment protein</fullName>
    </recommendedName>
</protein>
<dbReference type="Pfam" id="PF07970">
    <property type="entry name" value="COPIIcoated_ERV"/>
    <property type="match status" value="1"/>
</dbReference>
<comment type="subcellular location">
    <subcellularLocation>
        <location evidence="5">Endoplasmic reticulum membrane</location>
        <topology evidence="5">Multi-pass membrane protein</topology>
    </subcellularLocation>
    <subcellularLocation>
        <location evidence="5">Endoplasmic reticulum-Golgi intermediate compartment membrane</location>
        <topology evidence="5">Multi-pass membrane protein</topology>
    </subcellularLocation>
    <subcellularLocation>
        <location evidence="5">Golgi apparatus membrane</location>
        <topology evidence="5">Multi-pass membrane protein</topology>
    </subcellularLocation>
    <subcellularLocation>
        <location evidence="1">Membrane</location>
    </subcellularLocation>
</comment>
<evidence type="ECO:0000256" key="3">
    <source>
        <dbReference type="ARBA" id="ARBA00022989"/>
    </source>
</evidence>
<evidence type="ECO:0000313" key="9">
    <source>
        <dbReference type="Proteomes" id="UP000800235"/>
    </source>
</evidence>
<comment type="function">
    <text evidence="5">Plays a role in transport between endoplasmic reticulum and Golgi.</text>
</comment>
<keyword evidence="5" id="KW-0931">ER-Golgi transport</keyword>
<dbReference type="InterPro" id="IPR045888">
    <property type="entry name" value="Erv"/>
</dbReference>
<dbReference type="GO" id="GO:0005789">
    <property type="term" value="C:endoplasmic reticulum membrane"/>
    <property type="evidence" value="ECO:0007669"/>
    <property type="project" value="UniProtKB-SubCell"/>
</dbReference>
<gene>
    <name evidence="8" type="ORF">EJ08DRAFT_649112</name>
</gene>
<evidence type="ECO:0000256" key="2">
    <source>
        <dbReference type="ARBA" id="ARBA00022692"/>
    </source>
</evidence>
<keyword evidence="5" id="KW-0256">Endoplasmic reticulum</keyword>
<feature type="domain" description="Endoplasmic reticulum vesicle transporter N-terminal" evidence="7">
    <location>
        <begin position="23"/>
        <end position="111"/>
    </location>
</feature>
<reference evidence="8" key="1">
    <citation type="journal article" date="2020" name="Stud. Mycol.">
        <title>101 Dothideomycetes genomes: a test case for predicting lifestyles and emergence of pathogens.</title>
        <authorList>
            <person name="Haridas S."/>
            <person name="Albert R."/>
            <person name="Binder M."/>
            <person name="Bloem J."/>
            <person name="Labutti K."/>
            <person name="Salamov A."/>
            <person name="Andreopoulos B."/>
            <person name="Baker S."/>
            <person name="Barry K."/>
            <person name="Bills G."/>
            <person name="Bluhm B."/>
            <person name="Cannon C."/>
            <person name="Castanera R."/>
            <person name="Culley D."/>
            <person name="Daum C."/>
            <person name="Ezra D."/>
            <person name="Gonzalez J."/>
            <person name="Henrissat B."/>
            <person name="Kuo A."/>
            <person name="Liang C."/>
            <person name="Lipzen A."/>
            <person name="Lutzoni F."/>
            <person name="Magnuson J."/>
            <person name="Mondo S."/>
            <person name="Nolan M."/>
            <person name="Ohm R."/>
            <person name="Pangilinan J."/>
            <person name="Park H.-J."/>
            <person name="Ramirez L."/>
            <person name="Alfaro M."/>
            <person name="Sun H."/>
            <person name="Tritt A."/>
            <person name="Yoshinaga Y."/>
            <person name="Zwiers L.-H."/>
            <person name="Turgeon B."/>
            <person name="Goodwin S."/>
            <person name="Spatafora J."/>
            <person name="Crous P."/>
            <person name="Grigoriev I."/>
        </authorList>
    </citation>
    <scope>NUCLEOTIDE SEQUENCE</scope>
    <source>
        <strain evidence="8">CBS 130266</strain>
    </source>
</reference>
<keyword evidence="2" id="KW-0812">Transmembrane</keyword>